<evidence type="ECO:0000313" key="1">
    <source>
        <dbReference type="EMBL" id="KAL3534921.1"/>
    </source>
</evidence>
<protein>
    <submittedName>
        <fullName evidence="1">Uncharacterized protein</fullName>
    </submittedName>
</protein>
<accession>A0ABD3AV05</accession>
<evidence type="ECO:0000313" key="2">
    <source>
        <dbReference type="Proteomes" id="UP001630127"/>
    </source>
</evidence>
<name>A0ABD3AV05_9GENT</name>
<reference evidence="1 2" key="1">
    <citation type="submission" date="2024-11" db="EMBL/GenBank/DDBJ databases">
        <title>A near-complete genome assembly of Cinchona calisaya.</title>
        <authorList>
            <person name="Lian D.C."/>
            <person name="Zhao X.W."/>
            <person name="Wei L."/>
        </authorList>
    </citation>
    <scope>NUCLEOTIDE SEQUENCE [LARGE SCALE GENOMIC DNA]</scope>
    <source>
        <tissue evidence="1">Nenye</tissue>
    </source>
</reference>
<gene>
    <name evidence="1" type="ORF">ACH5RR_003382</name>
</gene>
<dbReference type="EMBL" id="JBJUIK010000002">
    <property type="protein sequence ID" value="KAL3534921.1"/>
    <property type="molecule type" value="Genomic_DNA"/>
</dbReference>
<sequence>MKFDLDQAIENGDPVNDAEICAKHLGTTSRYIRATKKLDETGEELAATKKKLNKQEKMIDWMKDIVIEKFGMTLPTLCLDDESGDGFYLLLMQIHDARTLVGFKGFTALRSNKVI</sequence>
<comment type="caution">
    <text evidence="1">The sequence shown here is derived from an EMBL/GenBank/DDBJ whole genome shotgun (WGS) entry which is preliminary data.</text>
</comment>
<organism evidence="1 2">
    <name type="scientific">Cinchona calisaya</name>
    <dbReference type="NCBI Taxonomy" id="153742"/>
    <lineage>
        <taxon>Eukaryota</taxon>
        <taxon>Viridiplantae</taxon>
        <taxon>Streptophyta</taxon>
        <taxon>Embryophyta</taxon>
        <taxon>Tracheophyta</taxon>
        <taxon>Spermatophyta</taxon>
        <taxon>Magnoliopsida</taxon>
        <taxon>eudicotyledons</taxon>
        <taxon>Gunneridae</taxon>
        <taxon>Pentapetalae</taxon>
        <taxon>asterids</taxon>
        <taxon>lamiids</taxon>
        <taxon>Gentianales</taxon>
        <taxon>Rubiaceae</taxon>
        <taxon>Cinchonoideae</taxon>
        <taxon>Cinchoneae</taxon>
        <taxon>Cinchona</taxon>
    </lineage>
</organism>
<dbReference type="Proteomes" id="UP001630127">
    <property type="component" value="Unassembled WGS sequence"/>
</dbReference>
<dbReference type="AlphaFoldDB" id="A0ABD3AV05"/>
<proteinExistence type="predicted"/>
<keyword evidence="2" id="KW-1185">Reference proteome</keyword>